<evidence type="ECO:0000256" key="9">
    <source>
        <dbReference type="ARBA" id="ARBA00023136"/>
    </source>
</evidence>
<evidence type="ECO:0000256" key="7">
    <source>
        <dbReference type="ARBA" id="ARBA00022786"/>
    </source>
</evidence>
<protein>
    <recommendedName>
        <fullName evidence="4">RING-type E3 ubiquitin transferase</fullName>
        <ecNumber evidence="4">2.3.2.27</ecNumber>
    </recommendedName>
</protein>
<dbReference type="PANTHER" id="PTHR31928">
    <property type="entry name" value="EXPRESSED PROTEIN"/>
    <property type="match status" value="1"/>
</dbReference>
<keyword evidence="8 11" id="KW-1133">Transmembrane helix</keyword>
<dbReference type="EMBL" id="CP136898">
    <property type="protein sequence ID" value="WOL20656.1"/>
    <property type="molecule type" value="Genomic_DNA"/>
</dbReference>
<name>A0AAQ3QTB5_9LILI</name>
<evidence type="ECO:0000313" key="15">
    <source>
        <dbReference type="Proteomes" id="UP001327560"/>
    </source>
</evidence>
<evidence type="ECO:0000256" key="8">
    <source>
        <dbReference type="ARBA" id="ARBA00022989"/>
    </source>
</evidence>
<keyword evidence="7" id="KW-0833">Ubl conjugation pathway</keyword>
<evidence type="ECO:0000256" key="4">
    <source>
        <dbReference type="ARBA" id="ARBA00012483"/>
    </source>
</evidence>
<evidence type="ECO:0000256" key="3">
    <source>
        <dbReference type="ARBA" id="ARBA00004906"/>
    </source>
</evidence>
<keyword evidence="6 11" id="KW-0812">Transmembrane</keyword>
<evidence type="ECO:0000256" key="10">
    <source>
        <dbReference type="SAM" id="MobiDB-lite"/>
    </source>
</evidence>
<evidence type="ECO:0000256" key="5">
    <source>
        <dbReference type="ARBA" id="ARBA00022679"/>
    </source>
</evidence>
<dbReference type="GO" id="GO:0012505">
    <property type="term" value="C:endomembrane system"/>
    <property type="evidence" value="ECO:0007669"/>
    <property type="project" value="UniProtKB-SubCell"/>
</dbReference>
<proteinExistence type="predicted"/>
<dbReference type="InterPro" id="IPR010341">
    <property type="entry name" value="DUF936_pln"/>
</dbReference>
<evidence type="ECO:0000256" key="1">
    <source>
        <dbReference type="ARBA" id="ARBA00000900"/>
    </source>
</evidence>
<dbReference type="Proteomes" id="UP001327560">
    <property type="component" value="Chromosome 9"/>
</dbReference>
<comment type="subcellular location">
    <subcellularLocation>
        <location evidence="2">Endomembrane system</location>
        <topology evidence="2">Multi-pass membrane protein</topology>
    </subcellularLocation>
</comment>
<feature type="transmembrane region" description="Helical" evidence="11">
    <location>
        <begin position="216"/>
        <end position="240"/>
    </location>
</feature>
<evidence type="ECO:0000256" key="6">
    <source>
        <dbReference type="ARBA" id="ARBA00022692"/>
    </source>
</evidence>
<evidence type="ECO:0000313" key="14">
    <source>
        <dbReference type="EMBL" id="WOL20656.1"/>
    </source>
</evidence>
<comment type="catalytic activity">
    <reaction evidence="1">
        <text>S-ubiquitinyl-[E2 ubiquitin-conjugating enzyme]-L-cysteine + [acceptor protein]-L-lysine = [E2 ubiquitin-conjugating enzyme]-L-cysteine + N(6)-ubiquitinyl-[acceptor protein]-L-lysine.</text>
        <dbReference type="EC" id="2.3.2.27"/>
    </reaction>
</comment>
<dbReference type="GO" id="GO:0061630">
    <property type="term" value="F:ubiquitin protein ligase activity"/>
    <property type="evidence" value="ECO:0007669"/>
    <property type="project" value="UniProtKB-EC"/>
</dbReference>
<feature type="domain" description="SWEET-like" evidence="13">
    <location>
        <begin position="214"/>
        <end position="269"/>
    </location>
</feature>
<accession>A0AAQ3QTB5</accession>
<comment type="pathway">
    <text evidence="3">Protein modification; protein ubiquitination.</text>
</comment>
<organism evidence="14 15">
    <name type="scientific">Canna indica</name>
    <name type="common">Indian-shot</name>
    <dbReference type="NCBI Taxonomy" id="4628"/>
    <lineage>
        <taxon>Eukaryota</taxon>
        <taxon>Viridiplantae</taxon>
        <taxon>Streptophyta</taxon>
        <taxon>Embryophyta</taxon>
        <taxon>Tracheophyta</taxon>
        <taxon>Spermatophyta</taxon>
        <taxon>Magnoliopsida</taxon>
        <taxon>Liliopsida</taxon>
        <taxon>Zingiberales</taxon>
        <taxon>Cannaceae</taxon>
        <taxon>Canna</taxon>
    </lineage>
</organism>
<dbReference type="AlphaFoldDB" id="A0AAQ3QTB5"/>
<evidence type="ECO:0000256" key="11">
    <source>
        <dbReference type="SAM" id="Phobius"/>
    </source>
</evidence>
<evidence type="ECO:0000259" key="12">
    <source>
        <dbReference type="Pfam" id="PF06075"/>
    </source>
</evidence>
<keyword evidence="15" id="KW-1185">Reference proteome</keyword>
<dbReference type="Pfam" id="PF06075">
    <property type="entry name" value="DUF936"/>
    <property type="match status" value="1"/>
</dbReference>
<keyword evidence="5" id="KW-0808">Transferase</keyword>
<dbReference type="InterPro" id="IPR021319">
    <property type="entry name" value="DUF2921"/>
</dbReference>
<evidence type="ECO:0000259" key="13">
    <source>
        <dbReference type="Pfam" id="PF11145"/>
    </source>
</evidence>
<gene>
    <name evidence="14" type="ORF">Cni_G29461</name>
</gene>
<dbReference type="InterPro" id="IPR048297">
    <property type="entry name" value="DUF936_dom_pln"/>
</dbReference>
<feature type="region of interest" description="Disordered" evidence="10">
    <location>
        <begin position="114"/>
        <end position="136"/>
    </location>
</feature>
<dbReference type="PANTHER" id="PTHR31928:SF6">
    <property type="entry name" value="DUF936 DOMAIN-CONTAINING PROTEIN"/>
    <property type="match status" value="1"/>
</dbReference>
<feature type="compositionally biased region" description="Polar residues" evidence="10">
    <location>
        <begin position="123"/>
        <end position="135"/>
    </location>
</feature>
<evidence type="ECO:0000256" key="2">
    <source>
        <dbReference type="ARBA" id="ARBA00004127"/>
    </source>
</evidence>
<sequence>MILSSLELVGVSDSSHSIYVTLPLDQDDPVLSNKLQLGQFIHVDRLEPASPIPVLMGAKLLPGQHPFVDTPEPIVRVKGSGDKLASASSVPRRGSWEQNPIGVVKPMALDFSEKTSMRDRSQSSRGSASIMSSPPASGKVAKERYKVISQRSSFLGALVSLIYIASERTIPRCWLLKPEEKAKLDLELSLPKFFKNLLEIKSEENGPELRFCQYSIFNAFATAAFFKFVVFSIFEMRYLLAIWKASRPMNNGENWEIMRHELFVLYSRFSKF</sequence>
<dbReference type="Pfam" id="PF11145">
    <property type="entry name" value="DUF2921"/>
    <property type="match status" value="1"/>
</dbReference>
<reference evidence="14 15" key="1">
    <citation type="submission" date="2023-10" db="EMBL/GenBank/DDBJ databases">
        <title>Chromosome-scale genome assembly provides insights into flower coloration mechanisms of Canna indica.</title>
        <authorList>
            <person name="Li C."/>
        </authorList>
    </citation>
    <scope>NUCLEOTIDE SEQUENCE [LARGE SCALE GENOMIC DNA]</scope>
    <source>
        <tissue evidence="14">Flower</tissue>
    </source>
</reference>
<feature type="domain" description="DUF936" evidence="12">
    <location>
        <begin position="9"/>
        <end position="75"/>
    </location>
</feature>
<keyword evidence="9 11" id="KW-0472">Membrane</keyword>
<dbReference type="EC" id="2.3.2.27" evidence="4"/>